<keyword evidence="3" id="KW-1185">Reference proteome</keyword>
<dbReference type="EMBL" id="LNZA01000001">
    <property type="protein sequence ID" value="KTD73588.1"/>
    <property type="molecule type" value="Genomic_DNA"/>
</dbReference>
<dbReference type="RefSeq" id="WP_058520611.1">
    <property type="nucleotide sequence ID" value="NZ_CAAAIP010000001.1"/>
</dbReference>
<protein>
    <submittedName>
        <fullName evidence="2">Uncharacterized protein</fullName>
    </submittedName>
</protein>
<organism evidence="2 3">
    <name type="scientific">Legionella tucsonensis</name>
    <dbReference type="NCBI Taxonomy" id="40335"/>
    <lineage>
        <taxon>Bacteria</taxon>
        <taxon>Pseudomonadati</taxon>
        <taxon>Pseudomonadota</taxon>
        <taxon>Gammaproteobacteria</taxon>
        <taxon>Legionellales</taxon>
        <taxon>Legionellaceae</taxon>
        <taxon>Legionella</taxon>
    </lineage>
</organism>
<reference evidence="2 3" key="1">
    <citation type="submission" date="2015-11" db="EMBL/GenBank/DDBJ databases">
        <title>Genomic analysis of 38 Legionella species identifies large and diverse effector repertoires.</title>
        <authorList>
            <person name="Burstein D."/>
            <person name="Amaro F."/>
            <person name="Zusman T."/>
            <person name="Lifshitz Z."/>
            <person name="Cohen O."/>
            <person name="Gilbert J.A."/>
            <person name="Pupko T."/>
            <person name="Shuman H.A."/>
            <person name="Segal G."/>
        </authorList>
    </citation>
    <scope>NUCLEOTIDE SEQUENCE [LARGE SCALE GENOMIC DNA]</scope>
    <source>
        <strain evidence="2 3">ATCC 49180</strain>
    </source>
</reference>
<evidence type="ECO:0000313" key="2">
    <source>
        <dbReference type="EMBL" id="KTD73588.1"/>
    </source>
</evidence>
<feature type="compositionally biased region" description="Low complexity" evidence="1">
    <location>
        <begin position="252"/>
        <end position="263"/>
    </location>
</feature>
<proteinExistence type="predicted"/>
<name>A0A0W0ZX03_9GAMM</name>
<feature type="region of interest" description="Disordered" evidence="1">
    <location>
        <begin position="235"/>
        <end position="271"/>
    </location>
</feature>
<accession>A0A0W0ZX03</accession>
<sequence>MSRLTQIHKKIRTNFNAYLSDKRKIELLAENIELFEEIPVSYLNEFFKRAPVFAFAENNEVLLTTAHSYIHYSFENKENMSLDELIVLLNKANACFQRIINSYQLLLPTLLSTEHSDHILIANFGLHKIKFLRAEMRLFFIEKEATNEIQNITIKRKELTNIIDEYTLFHSILDNQYKDPFLRERLSINSKLLFSIQEGLGQARNLLNVLPQRKSQKRYLPGTISENKFSTQVGIDSSKVKRKKQEVKKNNKSSSLSLNQSQQMHSESGNSYEGNDLAILSAAAVEMAPMGITHDESEMIFPSMFDPDVVPQFLWSQPPVPKSVEDSKKFLIEFKKWAHVYFNTKSDFPEIEKTGKCLEKIAHSLLYAAVTLQKESSVFKGEKCNPVVQKAIQLLLYTSEKGAQSTLEAVEKLKNLSMTYAALLKPFIRSFLHLESEKYISHLRMQLASGNYSNISFLGLEAQEIVERLFKLFETELTDEDYDKVMKCCLDCVIRAHDRLTEQNHVLFNQGY</sequence>
<dbReference type="PATRIC" id="fig|40335.7.peg.1524"/>
<gene>
    <name evidence="2" type="ORF">Ltuc_1435</name>
</gene>
<evidence type="ECO:0000256" key="1">
    <source>
        <dbReference type="SAM" id="MobiDB-lite"/>
    </source>
</evidence>
<dbReference type="AlphaFoldDB" id="A0A0W0ZX03"/>
<evidence type="ECO:0000313" key="3">
    <source>
        <dbReference type="Proteomes" id="UP000054693"/>
    </source>
</evidence>
<dbReference type="OrthoDB" id="5638912at2"/>
<dbReference type="Proteomes" id="UP000054693">
    <property type="component" value="Unassembled WGS sequence"/>
</dbReference>
<comment type="caution">
    <text evidence="2">The sequence shown here is derived from an EMBL/GenBank/DDBJ whole genome shotgun (WGS) entry which is preliminary data.</text>
</comment>